<dbReference type="PRINTS" id="PR00779">
    <property type="entry name" value="INSP3RECEPTR"/>
</dbReference>
<reference evidence="17" key="3">
    <citation type="submission" date="2015-06" db="UniProtKB">
        <authorList>
            <consortium name="EnsemblMetazoa"/>
        </authorList>
    </citation>
    <scope>IDENTIFICATION</scope>
</reference>
<evidence type="ECO:0000256" key="10">
    <source>
        <dbReference type="ARBA" id="ARBA00023170"/>
    </source>
</evidence>
<dbReference type="InterPro" id="IPR035910">
    <property type="entry name" value="RyR/IP3R_RIH_dom_sf"/>
</dbReference>
<protein>
    <recommendedName>
        <fullName evidence="13">Inositol 1,4,5-trisphosphate receptor</fullName>
    </recommendedName>
</protein>
<dbReference type="Pfam" id="PF01365">
    <property type="entry name" value="RYDR_ITPR"/>
    <property type="match status" value="1"/>
</dbReference>
<evidence type="ECO:0000256" key="12">
    <source>
        <dbReference type="ARBA" id="ARBA00023303"/>
    </source>
</evidence>
<evidence type="ECO:0000313" key="18">
    <source>
        <dbReference type="Proteomes" id="UP000014760"/>
    </source>
</evidence>
<dbReference type="PROSITE" id="PS50919">
    <property type="entry name" value="MIR"/>
    <property type="match status" value="2"/>
</dbReference>
<comment type="function">
    <text evidence="13">Receptor for inositol 1,4,5-trisphosphate, a second messenger that mediates the release of intracellular calcium.</text>
</comment>
<keyword evidence="13" id="KW-0107">Calcium channel</keyword>
<dbReference type="GO" id="GO:0005220">
    <property type="term" value="F:inositol 1,4,5-trisphosphate-gated calcium channel activity"/>
    <property type="evidence" value="ECO:0007669"/>
    <property type="project" value="UniProtKB-UniRule"/>
</dbReference>
<evidence type="ECO:0000256" key="1">
    <source>
        <dbReference type="ARBA" id="ARBA00004477"/>
    </source>
</evidence>
<dbReference type="InterPro" id="IPR014821">
    <property type="entry name" value="Ins145_P3_rcpt"/>
</dbReference>
<dbReference type="Gene3D" id="1.25.10.30">
    <property type="entry name" value="IP3 receptor type 1 binding core, RIH domain"/>
    <property type="match status" value="1"/>
</dbReference>
<keyword evidence="6 13" id="KW-0256">Endoplasmic reticulum</keyword>
<comment type="subunit">
    <text evidence="13">Homotetramer.</text>
</comment>
<dbReference type="InterPro" id="IPR015925">
    <property type="entry name" value="Ryanodine_IP3_receptor"/>
</dbReference>
<dbReference type="GO" id="GO:0070679">
    <property type="term" value="F:inositol 1,4,5 trisphosphate binding"/>
    <property type="evidence" value="ECO:0007669"/>
    <property type="project" value="UniProtKB-UniRule"/>
</dbReference>
<keyword evidence="3 13" id="KW-0813">Transport</keyword>
<dbReference type="InterPro" id="IPR000699">
    <property type="entry name" value="RIH_dom"/>
</dbReference>
<feature type="transmembrane region" description="Helical" evidence="13">
    <location>
        <begin position="2180"/>
        <end position="2205"/>
    </location>
</feature>
<keyword evidence="13" id="KW-0109">Calcium transport</keyword>
<feature type="compositionally biased region" description="Low complexity" evidence="14">
    <location>
        <begin position="1699"/>
        <end position="1708"/>
    </location>
</feature>
<keyword evidence="5" id="KW-0677">Repeat</keyword>
<evidence type="ECO:0000256" key="7">
    <source>
        <dbReference type="ARBA" id="ARBA00022989"/>
    </source>
</evidence>
<dbReference type="EnsemblMetazoa" id="CapteT203606">
    <property type="protein sequence ID" value="CapteP203606"/>
    <property type="gene ID" value="CapteG203606"/>
</dbReference>
<dbReference type="Pfam" id="PF08454">
    <property type="entry name" value="RIH_assoc"/>
    <property type="match status" value="1"/>
</dbReference>
<dbReference type="PANTHER" id="PTHR13715:SF99">
    <property type="entry name" value="INOSITOL 1,4,5-TRISPHOSPHATE RECEPTOR-LIKE PROTEIN A"/>
    <property type="match status" value="1"/>
</dbReference>
<dbReference type="SMART" id="SM00472">
    <property type="entry name" value="MIR"/>
    <property type="match status" value="3"/>
</dbReference>
<dbReference type="CDD" id="cd23280">
    <property type="entry name" value="beta-trefoil_MIR_itr-1-like"/>
    <property type="match status" value="1"/>
</dbReference>
<dbReference type="Gene3D" id="1.10.287.70">
    <property type="match status" value="1"/>
</dbReference>
<organism evidence="16">
    <name type="scientific">Capitella teleta</name>
    <name type="common">Polychaete worm</name>
    <dbReference type="NCBI Taxonomy" id="283909"/>
    <lineage>
        <taxon>Eukaryota</taxon>
        <taxon>Metazoa</taxon>
        <taxon>Spiralia</taxon>
        <taxon>Lophotrochozoa</taxon>
        <taxon>Annelida</taxon>
        <taxon>Polychaeta</taxon>
        <taxon>Sedentaria</taxon>
        <taxon>Scolecida</taxon>
        <taxon>Capitellidae</taxon>
        <taxon>Capitella</taxon>
    </lineage>
</organism>
<dbReference type="PANTHER" id="PTHR13715">
    <property type="entry name" value="RYANODINE RECEPTOR AND IP3 RECEPTOR"/>
    <property type="match status" value="1"/>
</dbReference>
<dbReference type="OrthoDB" id="300855at2759"/>
<dbReference type="SUPFAM" id="SSF82109">
    <property type="entry name" value="MIR domain"/>
    <property type="match status" value="2"/>
</dbReference>
<dbReference type="InterPro" id="IPR000493">
    <property type="entry name" value="InsP3_rcpt"/>
</dbReference>
<name>R7U6V9_CAPTE</name>
<gene>
    <name evidence="16" type="ORF">CAPTEDRAFT_203606</name>
</gene>
<keyword evidence="4 13" id="KW-0812">Transmembrane</keyword>
<evidence type="ECO:0000313" key="17">
    <source>
        <dbReference type="EnsemblMetazoa" id="CapteP203606"/>
    </source>
</evidence>
<dbReference type="Gene3D" id="2.80.10.50">
    <property type="match status" value="2"/>
</dbReference>
<feature type="domain" description="MIR" evidence="15">
    <location>
        <begin position="352"/>
        <end position="403"/>
    </location>
</feature>
<keyword evidence="10 13" id="KW-0675">Receptor</keyword>
<proteinExistence type="inferred from homology"/>
<dbReference type="InterPro" id="IPR036300">
    <property type="entry name" value="MIR_dom_sf"/>
</dbReference>
<evidence type="ECO:0000256" key="14">
    <source>
        <dbReference type="SAM" id="MobiDB-lite"/>
    </source>
</evidence>
<evidence type="ECO:0000256" key="5">
    <source>
        <dbReference type="ARBA" id="ARBA00022737"/>
    </source>
</evidence>
<feature type="region of interest" description="Disordered" evidence="14">
    <location>
        <begin position="2497"/>
        <end position="2533"/>
    </location>
</feature>
<reference evidence="18" key="1">
    <citation type="submission" date="2012-12" db="EMBL/GenBank/DDBJ databases">
        <authorList>
            <person name="Hellsten U."/>
            <person name="Grimwood J."/>
            <person name="Chapman J.A."/>
            <person name="Shapiro H."/>
            <person name="Aerts A."/>
            <person name="Otillar R.P."/>
            <person name="Terry A.Y."/>
            <person name="Boore J.L."/>
            <person name="Simakov O."/>
            <person name="Marletaz F."/>
            <person name="Cho S.-J."/>
            <person name="Edsinger-Gonzales E."/>
            <person name="Havlak P."/>
            <person name="Kuo D.-H."/>
            <person name="Larsson T."/>
            <person name="Lv J."/>
            <person name="Arendt D."/>
            <person name="Savage R."/>
            <person name="Osoegawa K."/>
            <person name="de Jong P."/>
            <person name="Lindberg D.R."/>
            <person name="Seaver E.C."/>
            <person name="Weisblat D.A."/>
            <person name="Putnam N.H."/>
            <person name="Grigoriev I.V."/>
            <person name="Rokhsar D.S."/>
        </authorList>
    </citation>
    <scope>NUCLEOTIDE SEQUENCE</scope>
    <source>
        <strain evidence="18">I ESC-2004</strain>
    </source>
</reference>
<comment type="similarity">
    <text evidence="2 13">Belongs to the InsP3 receptor family.</text>
</comment>
<evidence type="ECO:0000256" key="2">
    <source>
        <dbReference type="ARBA" id="ARBA00009453"/>
    </source>
</evidence>
<evidence type="ECO:0000256" key="4">
    <source>
        <dbReference type="ARBA" id="ARBA00022692"/>
    </source>
</evidence>
<keyword evidence="11 13" id="KW-1071">Ligand-gated ion channel</keyword>
<keyword evidence="8 13" id="KW-0406">Ion transport</keyword>
<feature type="transmembrane region" description="Helical" evidence="13">
    <location>
        <begin position="2226"/>
        <end position="2250"/>
    </location>
</feature>
<feature type="compositionally biased region" description="Basic and acidic residues" evidence="14">
    <location>
        <begin position="2497"/>
        <end position="2517"/>
    </location>
</feature>
<dbReference type="EMBL" id="AMQN01009006">
    <property type="status" value="NOT_ANNOTATED_CDS"/>
    <property type="molecule type" value="Genomic_DNA"/>
</dbReference>
<evidence type="ECO:0000256" key="3">
    <source>
        <dbReference type="ARBA" id="ARBA00022448"/>
    </source>
</evidence>
<dbReference type="GO" id="GO:0051209">
    <property type="term" value="P:release of sequestered calcium ion into cytosol"/>
    <property type="evidence" value="ECO:0007669"/>
    <property type="project" value="UniProtKB-UniRule"/>
</dbReference>
<accession>R7U6V9</accession>
<sequence length="2533" mass="290818">MTSDSLCVGDNVCFFSEEAFGYLYSSQSSSFHSELAVIPKQQRDHPNVPDPQVISFEICIANRYKLNKKYRKLKAKAEEDPDNVSLKTQASQALTAAEAENEDNVTEQKRQQGKKVLYGQIVQLRHIFTNKYVHVSATQTSKTESSNMQVHLVDYNMKHAQFKIMPRYKVKAEGDVVQVDDQIILESVKSPGQFLHVSKATYTSHSVYSQNHELNLSVRQSGFTLYRRYKPEKEHENFLKAGDPIRLFHKEIEAYLVAEGLFDSSVTEDVHLRIRAVDQNKPKTLFPSTSAITFWQIELEDGPCNGSVVRWEQQCRLKHMTCRKYLRTDGKAISLTDNHLDPKTVFRLHPETDQIKYETYCRLEHVVTSTWLHASSDEYQRKTGGSTKTDSSMANLTWTTASLRQLCLSEEMQYDDAFTLQQIPDISDFNYMAGNVLFLQKIITDKKNGILLTAKETHNVIGAMHELKKFMILNSVPNKNRQKLLRNLRVVELLVQLQQLPCRGSPDQHHFSKVIVECYDVLYTYLMGDSRKNELYIAKHIDFFESQIAYEGEIGLNAAHMVMELVKDNRKIVDRITHSHIDSFVDLLRINKNYRYLDLLSVLCVCDGVSIPDNQNYITEVWLMQGKKNCVFHTELGEKINRESNVVYVSRDNQKTWMALHDFVQQSDMKNDEAFLFLDHQLDLFGKLCYGRNEKAIQVITETLGYLTWEEAFICLTNEQLPDQLRAKYCHLIVALFVDVGSNTATLDRINLSFVWDEVGATKTETERQDEETRGNSSTNRYFPHLRDWISKFLDSNKDMTASMVGHNMLIEQQFVKNFKTTYSKAHHVVGGNPELGALLYESYDIYKNSSTNNVAMKLLRELIQSNDFFQAYPLKDVLMDLSHYEYEKMVVKSMTLLDRKFSALDNLFKRAVQAQVLITDRSTDVLKELHSTMPVIQRLVASKMTSEQTRTMRDILQKLSKLCTLENEPDEEHPMNQSILYNHGVLTILFDILSQEIDIHLLEQYSGIRDVFQQSFLLLKALARGNEVVQQRLFDRLDMILNIQGAEAEMANALIEVFTGNKQTCLKILSYQVQRIMVLAAQHSTKAPQFLDLLNAVVKVEELNLPLKRNQAYVMKYFMQYRAEVAHVIDQPREKREKLLCGPPCVELDYLIALVDLLATCAEGENRFIESICQTIFSVDELMTILSEPKMDSNLKRPYLRFFLWVYLNTAGGMIESGAGDLPHDKKMWKVITGLGEELNKITEFSKDNSETVKQLLKKSPSKSQNLVDRIMDDPDVLNSILSEKGNGEWKTIHGSLHYLLDAVVPFLQVFFHNYYQPDRENFPDEPDELDKLANCFVEFIKVVGPLISKQQQMKGIVGCMNVLLSASTLPVEVMEEFQEKYGGATSVQDIRSDARKKYEEYYDQEEELNAQLNIFSINYSTVYGGSNDLKTQLKFNSDKEYTDLGGDEELPLGEEFQEHVACFINPSASNIKAKYQMAGKLVEQLAISAANAQMNEKERVNQEVLDIKCLQLLRAIIHNEVVKLPDDWENDLKANRKQLKRIIDSQNALNDHMALLKVLPHLSKTGDDIVREVLAFLAAMLFGGNEDVQRSLIDYFLGTREENFFFALKNRMQLSALATKERRSLIAQHQAKVEEAIEQAKALRKALKTGQMAANEIKMANQMGSALLAVRNSRTSMGGKKGRNDALKGRYGKKSSNRMGSNRSMNRSQMMGSSLFAPKGIGGSAFGGGRLNVPGGMGAAQSSAFLQEDNMMQMPGKGDKIPLVEIMHIKDNKVSPEAQTPEVKIEELDETDLADLAAMSIEDGDILEYKDDGYIELVLKILGLVCDGQNQILQNYLREQLDNIKSVNLIAETARFLSLVYSSISVKTIGLVTELFSTLVEFTSGNLHNQVVVFDCKICDYINFILRGASFQGCSVKEILQLKKGIGTLVTAMIEENGQVASENIVADHKQATNTSKPDGDPDRPSSVEVAETLDAESIWQVSAEAYAKSLILPNGEMKEMYLDIGFCYFHLIQRIIDITEQGASVKPKLLKTMEDQAAWDHYSNGTLSIEIVKDDKLQKIYFRCKDKNVLREDAKEKFKYEVDRSSPSNKLREFMDWSKDIMVDIKYTRKVMSFFLSKFFVKYCFFISNHPTFPRFTRLRNFCKSLRKSRDLGDEEDDDDQERDSNLEVKFFSVKTFWYMLVFAFSMLGTFFYGYFFSFHLLHMANFNQLLKRAIQAVTKNGFSLLLVFGYMLAIVFMYAQLGFAFYRELFDSVAGLHCTTMYECAVTMLHRGAAIGVSLFLVFIYGLVILFIFSLVSFAFYREIFNPVTGHYCANFYECMVTTVHRGLIDGMYNFLEVPEGKPFTYHLFKSIYDLTFFIIITTIGLNIIFGIIVDTFSELRDNKWQVDSDMHSTCFICSRNSYDFEHQGGGFEHHVKHEHNQWAYLFFFIHLDETRTNDYTALELYVSRLLERENYDFFPLNRALSLQHEEDNNELRLETLMHQVTYLVSKMKQEEADREREQEKVRQLEWERKHRNRAQSSKPRNEKP</sequence>
<comment type="caution">
    <text evidence="13">Lacks conserved residue(s) required for the propagation of feature annotation.</text>
</comment>
<feature type="domain" description="MIR" evidence="15">
    <location>
        <begin position="113"/>
        <end position="167"/>
    </location>
</feature>
<keyword evidence="7 13" id="KW-1133">Transmembrane helix</keyword>
<dbReference type="OMA" id="FHYMAGM"/>
<keyword evidence="18" id="KW-1185">Reference proteome</keyword>
<evidence type="ECO:0000256" key="8">
    <source>
        <dbReference type="ARBA" id="ARBA00023065"/>
    </source>
</evidence>
<evidence type="ECO:0000256" key="11">
    <source>
        <dbReference type="ARBA" id="ARBA00023286"/>
    </source>
</evidence>
<comment type="subcellular location">
    <subcellularLocation>
        <location evidence="1 13">Endoplasmic reticulum membrane</location>
        <topology evidence="1 13">Multi-pass membrane protein</topology>
    </subcellularLocation>
</comment>
<evidence type="ECO:0000259" key="15">
    <source>
        <dbReference type="PROSITE" id="PS50919"/>
    </source>
</evidence>
<evidence type="ECO:0000313" key="16">
    <source>
        <dbReference type="EMBL" id="ELU02100.1"/>
    </source>
</evidence>
<feature type="transmembrane region" description="Helical" evidence="13">
    <location>
        <begin position="2356"/>
        <end position="2378"/>
    </location>
</feature>
<dbReference type="SUPFAM" id="SSF100909">
    <property type="entry name" value="IP3 receptor type 1 binding core, domain 2"/>
    <property type="match status" value="2"/>
</dbReference>
<feature type="region of interest" description="Disordered" evidence="14">
    <location>
        <begin position="1677"/>
        <end position="1708"/>
    </location>
</feature>
<dbReference type="HOGENOM" id="CLU_001255_0_0_1"/>
<dbReference type="InterPro" id="IPR016093">
    <property type="entry name" value="MIR_motif"/>
</dbReference>
<keyword evidence="9 13" id="KW-0472">Membrane</keyword>
<feature type="transmembrane region" description="Helical" evidence="13">
    <location>
        <begin position="2279"/>
        <end position="2305"/>
    </location>
</feature>
<dbReference type="Pfam" id="PF08709">
    <property type="entry name" value="Ins145_P3_rec"/>
    <property type="match status" value="1"/>
</dbReference>
<evidence type="ECO:0000256" key="13">
    <source>
        <dbReference type="RuleBase" id="RU368044"/>
    </source>
</evidence>
<dbReference type="Proteomes" id="UP000014760">
    <property type="component" value="Unassembled WGS sequence"/>
</dbReference>
<keyword evidence="13" id="KW-0106">Calcium</keyword>
<dbReference type="EMBL" id="KB304376">
    <property type="protein sequence ID" value="ELU02100.1"/>
    <property type="molecule type" value="Genomic_DNA"/>
</dbReference>
<evidence type="ECO:0000256" key="6">
    <source>
        <dbReference type="ARBA" id="ARBA00022824"/>
    </source>
</evidence>
<dbReference type="InterPro" id="IPR013662">
    <property type="entry name" value="RIH_assoc-dom"/>
</dbReference>
<comment type="domain">
    <text evidence="13">The receptor contains a calcium channel in its C-terminal extremity. Its large N-terminal cytoplasmic region has the ligand-binding site in the N-terminus and modulatory sites in the middle portion immediately upstream of the channel region.</text>
</comment>
<dbReference type="Pfam" id="PF02815">
    <property type="entry name" value="MIR"/>
    <property type="match status" value="1"/>
</dbReference>
<dbReference type="GO" id="GO:0005789">
    <property type="term" value="C:endoplasmic reticulum membrane"/>
    <property type="evidence" value="ECO:0007669"/>
    <property type="project" value="UniProtKB-SubCell"/>
</dbReference>
<evidence type="ECO:0000256" key="9">
    <source>
        <dbReference type="ARBA" id="ARBA00023136"/>
    </source>
</evidence>
<dbReference type="STRING" id="283909.R7U6V9"/>
<reference evidence="16 18" key="2">
    <citation type="journal article" date="2013" name="Nature">
        <title>Insights into bilaterian evolution from three spiralian genomes.</title>
        <authorList>
            <person name="Simakov O."/>
            <person name="Marletaz F."/>
            <person name="Cho S.J."/>
            <person name="Edsinger-Gonzales E."/>
            <person name="Havlak P."/>
            <person name="Hellsten U."/>
            <person name="Kuo D.H."/>
            <person name="Larsson T."/>
            <person name="Lv J."/>
            <person name="Arendt D."/>
            <person name="Savage R."/>
            <person name="Osoegawa K."/>
            <person name="de Jong P."/>
            <person name="Grimwood J."/>
            <person name="Chapman J.A."/>
            <person name="Shapiro H."/>
            <person name="Aerts A."/>
            <person name="Otillar R.P."/>
            <person name="Terry A.Y."/>
            <person name="Boore J.L."/>
            <person name="Grigoriev I.V."/>
            <person name="Lindberg D.R."/>
            <person name="Seaver E.C."/>
            <person name="Weisblat D.A."/>
            <person name="Putnam N.H."/>
            <person name="Rokhsar D.S."/>
        </authorList>
    </citation>
    <scope>NUCLEOTIDE SEQUENCE</scope>
    <source>
        <strain evidence="16 18">I ESC-2004</strain>
    </source>
</reference>
<keyword evidence="12 13" id="KW-0407">Ion channel</keyword>